<evidence type="ECO:0000313" key="2">
    <source>
        <dbReference type="EMBL" id="EJW76531.1"/>
    </source>
</evidence>
<evidence type="ECO:0000313" key="3">
    <source>
        <dbReference type="Proteomes" id="UP000004810"/>
    </source>
</evidence>
<evidence type="ECO:0000256" key="1">
    <source>
        <dbReference type="SAM" id="MobiDB-lite"/>
    </source>
</evidence>
<sequence length="52" mass="5900">MEKVFERTHAYNSRTTTTQQRMRNISDHKKGAEAIGGLTEKRALNLGIVLAR</sequence>
<dbReference type="AlphaFoldDB" id="J9E2U3"/>
<accession>J9E2U3</accession>
<comment type="caution">
    <text evidence="2">The sequence shown here is derived from an EMBL/GenBank/DDBJ whole genome shotgun (WGS) entry which is preliminary data.</text>
</comment>
<reference evidence="3" key="1">
    <citation type="submission" date="2012-08" db="EMBL/GenBank/DDBJ databases">
        <title>The Genome Sequence of Wuchereria bancrofti.</title>
        <authorList>
            <person name="Nutman T.B."/>
            <person name="Fink D.L."/>
            <person name="Russ C."/>
            <person name="Young S."/>
            <person name="Zeng Q."/>
            <person name="Koehrsen M."/>
            <person name="Alvarado L."/>
            <person name="Berlin A."/>
            <person name="Chapman S.B."/>
            <person name="Chen Z."/>
            <person name="Freedman E."/>
            <person name="Gellesch M."/>
            <person name="Goldberg J."/>
            <person name="Griggs A."/>
            <person name="Gujja S."/>
            <person name="Heilman E.R."/>
            <person name="Heiman D."/>
            <person name="Hepburn T."/>
            <person name="Howarth C."/>
            <person name="Jen D."/>
            <person name="Larson L."/>
            <person name="Lewis B."/>
            <person name="Mehta T."/>
            <person name="Park D."/>
            <person name="Pearson M."/>
            <person name="Roberts A."/>
            <person name="Saif S."/>
            <person name="Shea T."/>
            <person name="Shenoy N."/>
            <person name="Sisk P."/>
            <person name="Stolte C."/>
            <person name="Sykes S."/>
            <person name="Walk T."/>
            <person name="White J."/>
            <person name="Yandava C."/>
            <person name="Haas B."/>
            <person name="Henn M.R."/>
            <person name="Nusbaum C."/>
            <person name="Birren B."/>
        </authorList>
    </citation>
    <scope>NUCLEOTIDE SEQUENCE [LARGE SCALE GENOMIC DNA]</scope>
    <source>
        <strain evidence="3">NA</strain>
    </source>
</reference>
<feature type="compositionally biased region" description="Polar residues" evidence="1">
    <location>
        <begin position="10"/>
        <end position="22"/>
    </location>
</feature>
<feature type="region of interest" description="Disordered" evidence="1">
    <location>
        <begin position="1"/>
        <end position="22"/>
    </location>
</feature>
<proteinExistence type="predicted"/>
<dbReference type="EMBL" id="ADBV01008947">
    <property type="protein sequence ID" value="EJW76531.1"/>
    <property type="molecule type" value="Genomic_DNA"/>
</dbReference>
<name>J9E2U3_WUCBA</name>
<protein>
    <submittedName>
        <fullName evidence="2">Uncharacterized protein</fullName>
    </submittedName>
</protein>
<gene>
    <name evidence="2" type="ORF">WUBG_12561</name>
</gene>
<dbReference type="Proteomes" id="UP000004810">
    <property type="component" value="Unassembled WGS sequence"/>
</dbReference>
<organism evidence="2 3">
    <name type="scientific">Wuchereria bancrofti</name>
    <dbReference type="NCBI Taxonomy" id="6293"/>
    <lineage>
        <taxon>Eukaryota</taxon>
        <taxon>Metazoa</taxon>
        <taxon>Ecdysozoa</taxon>
        <taxon>Nematoda</taxon>
        <taxon>Chromadorea</taxon>
        <taxon>Rhabditida</taxon>
        <taxon>Spirurina</taxon>
        <taxon>Spiruromorpha</taxon>
        <taxon>Filarioidea</taxon>
        <taxon>Onchocercidae</taxon>
        <taxon>Wuchereria</taxon>
    </lineage>
</organism>